<evidence type="ECO:0000313" key="2">
    <source>
        <dbReference type="EMBL" id="SDV50436.1"/>
    </source>
</evidence>
<dbReference type="EMBL" id="FNLO01000011">
    <property type="protein sequence ID" value="SDV50436.1"/>
    <property type="molecule type" value="Genomic_DNA"/>
</dbReference>
<keyword evidence="3" id="KW-1185">Reference proteome</keyword>
<dbReference type="GO" id="GO:0046872">
    <property type="term" value="F:metal ion binding"/>
    <property type="evidence" value="ECO:0007669"/>
    <property type="project" value="TreeGrafter"/>
</dbReference>
<dbReference type="Proteomes" id="UP000243719">
    <property type="component" value="Unassembled WGS sequence"/>
</dbReference>
<dbReference type="PROSITE" id="PS51707">
    <property type="entry name" value="CYTH"/>
    <property type="match status" value="1"/>
</dbReference>
<dbReference type="RefSeq" id="WP_091911369.1">
    <property type="nucleotide sequence ID" value="NZ_FNLO01000011.1"/>
</dbReference>
<organism evidence="2 3">
    <name type="scientific">Chitinasiproducens palmae</name>
    <dbReference type="NCBI Taxonomy" id="1770053"/>
    <lineage>
        <taxon>Bacteria</taxon>
        <taxon>Pseudomonadati</taxon>
        <taxon>Pseudomonadota</taxon>
        <taxon>Betaproteobacteria</taxon>
        <taxon>Burkholderiales</taxon>
        <taxon>Burkholderiaceae</taxon>
        <taxon>Chitinasiproducens</taxon>
    </lineage>
</organism>
<dbReference type="CDD" id="cd07756">
    <property type="entry name" value="CYTH-like_Pase_CHAD"/>
    <property type="match status" value="1"/>
</dbReference>
<gene>
    <name evidence="2" type="ORF">SAMN05216551_111193</name>
</gene>
<dbReference type="AlphaFoldDB" id="A0A1H2PTL2"/>
<dbReference type="InterPro" id="IPR039013">
    <property type="entry name" value="YgiF"/>
</dbReference>
<name>A0A1H2PTL2_9BURK</name>
<dbReference type="InterPro" id="IPR033469">
    <property type="entry name" value="CYTH-like_dom_sf"/>
</dbReference>
<accession>A0A1H2PTL2</accession>
<dbReference type="InterPro" id="IPR023577">
    <property type="entry name" value="CYTH_domain"/>
</dbReference>
<evidence type="ECO:0000313" key="3">
    <source>
        <dbReference type="Proteomes" id="UP000243719"/>
    </source>
</evidence>
<sequence>MAIEKEIKLALPGDPRDAVAFFERTSGQPGVAKTVSNAYFDTPDCLLAARRMALRLRQIGGAWRQTLKTSGDAHDGLHVRHEWELPVQGPALEIESLLAECDDAAARAALTEAAPRLERLFSTDFVRTAWLLEADDSRFEAVVDVGEIHAARTSGGEAHPQRAPICEIEVELLEGNDDALRAFAERVVAALPGASRADVSKAERGYLLVRGHR</sequence>
<dbReference type="SMART" id="SM01118">
    <property type="entry name" value="CYTH"/>
    <property type="match status" value="1"/>
</dbReference>
<protein>
    <submittedName>
        <fullName evidence="2">CYTH domain-containing protein</fullName>
    </submittedName>
</protein>
<dbReference type="Gene3D" id="2.40.320.10">
    <property type="entry name" value="Hypothetical Protein Pfu-838710-001"/>
    <property type="match status" value="1"/>
</dbReference>
<dbReference type="STRING" id="1770053.SAMN05216551_111193"/>
<proteinExistence type="predicted"/>
<feature type="domain" description="CYTH" evidence="1">
    <location>
        <begin position="2"/>
        <end position="212"/>
    </location>
</feature>
<dbReference type="SUPFAM" id="SSF55154">
    <property type="entry name" value="CYTH-like phosphatases"/>
    <property type="match status" value="1"/>
</dbReference>
<dbReference type="Pfam" id="PF01928">
    <property type="entry name" value="CYTH"/>
    <property type="match status" value="1"/>
</dbReference>
<dbReference type="GO" id="GO:0050355">
    <property type="term" value="F:inorganic triphosphate phosphatase activity"/>
    <property type="evidence" value="ECO:0007669"/>
    <property type="project" value="InterPro"/>
</dbReference>
<dbReference type="PANTHER" id="PTHR39569">
    <property type="entry name" value="INORGANIC TRIPHOSPHATASE"/>
    <property type="match status" value="1"/>
</dbReference>
<reference evidence="3" key="1">
    <citation type="submission" date="2016-09" db="EMBL/GenBank/DDBJ databases">
        <authorList>
            <person name="Varghese N."/>
            <person name="Submissions S."/>
        </authorList>
    </citation>
    <scope>NUCLEOTIDE SEQUENCE [LARGE SCALE GENOMIC DNA]</scope>
    <source>
        <strain evidence="3">JS23</strain>
    </source>
</reference>
<evidence type="ECO:0000259" key="1">
    <source>
        <dbReference type="PROSITE" id="PS51707"/>
    </source>
</evidence>
<dbReference type="OrthoDB" id="3034217at2"/>
<dbReference type="PANTHER" id="PTHR39569:SF1">
    <property type="entry name" value="INORGANIC TRIPHOSPHATASE"/>
    <property type="match status" value="1"/>
</dbReference>